<evidence type="ECO:0000256" key="5">
    <source>
        <dbReference type="ARBA" id="ARBA00023136"/>
    </source>
</evidence>
<dbReference type="RefSeq" id="WP_269604659.1">
    <property type="nucleotide sequence ID" value="NZ_JAPWIJ010000005.1"/>
</dbReference>
<sequence>MTDNSSTTTTETGAPHHRRAASTHETPVSLATTIAQPENVAARGGRKSRLVWSPEVFVQYLMVVVLVVATVVLAATSPAFRSTSNLLNVLSSSAVIGIVALGMLLTIITAGFDLSVGAVGAASGCIAGAMSIGSGLATAIVVALGVSLLVGMASGFLIGVIGINPFITTFSVGSVVTGALFIATDAIPIYGLPEAWINLGFAKVLGIPMPVVIWLIAMVSIWWILRRTRFGLFVYAVGSSQVAVARAGISVKWMLVAVYGICGLCAGLGGVLSVGLSRTGTPSAGATWALTAIAAVVLGGTSLRGGAGFVRSAIVGTLLLGVMTNAFTIFGLSPYFVPAVTGAVILLAVGFESYTRKRAS</sequence>
<feature type="transmembrane region" description="Helical" evidence="7">
    <location>
        <begin position="256"/>
        <end position="276"/>
    </location>
</feature>
<gene>
    <name evidence="8" type="ORF">O4220_12535</name>
</gene>
<protein>
    <submittedName>
        <fullName evidence="8">ABC transporter permease</fullName>
    </submittedName>
</protein>
<evidence type="ECO:0000256" key="4">
    <source>
        <dbReference type="ARBA" id="ARBA00022989"/>
    </source>
</evidence>
<evidence type="ECO:0000313" key="8">
    <source>
        <dbReference type="EMBL" id="MCZ4519344.1"/>
    </source>
</evidence>
<comment type="caution">
    <text evidence="8">The sequence shown here is derived from an EMBL/GenBank/DDBJ whole genome shotgun (WGS) entry which is preliminary data.</text>
</comment>
<feature type="transmembrane region" description="Helical" evidence="7">
    <location>
        <begin position="139"/>
        <end position="163"/>
    </location>
</feature>
<dbReference type="Pfam" id="PF02653">
    <property type="entry name" value="BPD_transp_2"/>
    <property type="match status" value="1"/>
</dbReference>
<proteinExistence type="predicted"/>
<dbReference type="Proteomes" id="UP001081071">
    <property type="component" value="Unassembled WGS sequence"/>
</dbReference>
<evidence type="ECO:0000256" key="3">
    <source>
        <dbReference type="ARBA" id="ARBA00022692"/>
    </source>
</evidence>
<dbReference type="CDD" id="cd06579">
    <property type="entry name" value="TM_PBP1_transp_AraH_like"/>
    <property type="match status" value="1"/>
</dbReference>
<dbReference type="EMBL" id="JAPWIJ010000005">
    <property type="protein sequence ID" value="MCZ4519344.1"/>
    <property type="molecule type" value="Genomic_DNA"/>
</dbReference>
<keyword evidence="2" id="KW-1003">Cell membrane</keyword>
<keyword evidence="4 7" id="KW-1133">Transmembrane helix</keyword>
<feature type="transmembrane region" description="Helical" evidence="7">
    <location>
        <begin position="57"/>
        <end position="75"/>
    </location>
</feature>
<keyword evidence="9" id="KW-1185">Reference proteome</keyword>
<feature type="transmembrane region" description="Helical" evidence="7">
    <location>
        <begin position="230"/>
        <end position="249"/>
    </location>
</feature>
<accession>A0ABT4MEC6</accession>
<evidence type="ECO:0000256" key="1">
    <source>
        <dbReference type="ARBA" id="ARBA00004651"/>
    </source>
</evidence>
<evidence type="ECO:0000256" key="6">
    <source>
        <dbReference type="SAM" id="MobiDB-lite"/>
    </source>
</evidence>
<keyword evidence="5 7" id="KW-0472">Membrane</keyword>
<evidence type="ECO:0000256" key="2">
    <source>
        <dbReference type="ARBA" id="ARBA00022475"/>
    </source>
</evidence>
<keyword evidence="3 7" id="KW-0812">Transmembrane</keyword>
<feature type="transmembrane region" description="Helical" evidence="7">
    <location>
        <begin position="169"/>
        <end position="192"/>
    </location>
</feature>
<dbReference type="PANTHER" id="PTHR32196:SF72">
    <property type="entry name" value="RIBOSE IMPORT PERMEASE PROTEIN RBSC"/>
    <property type="match status" value="1"/>
</dbReference>
<name>A0ABT4MEC6_9NOCA</name>
<feature type="transmembrane region" description="Helical" evidence="7">
    <location>
        <begin position="114"/>
        <end position="132"/>
    </location>
</feature>
<organism evidence="8 9">
    <name type="scientific">Rhodococcus ruber</name>
    <dbReference type="NCBI Taxonomy" id="1830"/>
    <lineage>
        <taxon>Bacteria</taxon>
        <taxon>Bacillati</taxon>
        <taxon>Actinomycetota</taxon>
        <taxon>Actinomycetes</taxon>
        <taxon>Mycobacteriales</taxon>
        <taxon>Nocardiaceae</taxon>
        <taxon>Rhodococcus</taxon>
    </lineage>
</organism>
<comment type="subcellular location">
    <subcellularLocation>
        <location evidence="1">Cell membrane</location>
        <topology evidence="1">Multi-pass membrane protein</topology>
    </subcellularLocation>
</comment>
<evidence type="ECO:0000256" key="7">
    <source>
        <dbReference type="SAM" id="Phobius"/>
    </source>
</evidence>
<reference evidence="8" key="1">
    <citation type="submission" date="2022-12" db="EMBL/GenBank/DDBJ databases">
        <authorList>
            <person name="Krivoruchko A.V."/>
            <person name="Elkin A."/>
        </authorList>
    </citation>
    <scope>NUCLEOTIDE SEQUENCE</scope>
    <source>
        <strain evidence="8">IEGM 1391</strain>
    </source>
</reference>
<feature type="region of interest" description="Disordered" evidence="6">
    <location>
        <begin position="1"/>
        <end position="28"/>
    </location>
</feature>
<feature type="transmembrane region" description="Helical" evidence="7">
    <location>
        <begin position="335"/>
        <end position="354"/>
    </location>
</feature>
<dbReference type="PANTHER" id="PTHR32196">
    <property type="entry name" value="ABC TRANSPORTER PERMEASE PROTEIN YPHD-RELATED-RELATED"/>
    <property type="match status" value="1"/>
</dbReference>
<feature type="transmembrane region" description="Helical" evidence="7">
    <location>
        <begin position="204"/>
        <end position="224"/>
    </location>
</feature>
<feature type="transmembrane region" description="Helical" evidence="7">
    <location>
        <begin position="282"/>
        <end position="301"/>
    </location>
</feature>
<evidence type="ECO:0000313" key="9">
    <source>
        <dbReference type="Proteomes" id="UP001081071"/>
    </source>
</evidence>
<feature type="transmembrane region" description="Helical" evidence="7">
    <location>
        <begin position="87"/>
        <end position="108"/>
    </location>
</feature>
<dbReference type="InterPro" id="IPR001851">
    <property type="entry name" value="ABC_transp_permease"/>
</dbReference>